<evidence type="ECO:0008006" key="4">
    <source>
        <dbReference type="Google" id="ProtNLM"/>
    </source>
</evidence>
<evidence type="ECO:0000313" key="1">
    <source>
        <dbReference type="EMBL" id="GBO40628.1"/>
    </source>
</evidence>
<keyword evidence="3" id="KW-1185">Reference proteome</keyword>
<organism evidence="2 3">
    <name type="scientific">Araneus ventricosus</name>
    <name type="common">Orbweaver spider</name>
    <name type="synonym">Epeira ventricosa</name>
    <dbReference type="NCBI Taxonomy" id="182803"/>
    <lineage>
        <taxon>Eukaryota</taxon>
        <taxon>Metazoa</taxon>
        <taxon>Ecdysozoa</taxon>
        <taxon>Arthropoda</taxon>
        <taxon>Chelicerata</taxon>
        <taxon>Arachnida</taxon>
        <taxon>Araneae</taxon>
        <taxon>Araneomorphae</taxon>
        <taxon>Entelegynae</taxon>
        <taxon>Araneoidea</taxon>
        <taxon>Araneidae</taxon>
        <taxon>Araneus</taxon>
    </lineage>
</organism>
<dbReference type="GO" id="GO:0003824">
    <property type="term" value="F:catalytic activity"/>
    <property type="evidence" value="ECO:0007669"/>
    <property type="project" value="InterPro"/>
</dbReference>
<gene>
    <name evidence="2" type="ORF">AVEN_152033_1</name>
    <name evidence="1" type="ORF">AVEN_237876_1</name>
</gene>
<dbReference type="SUPFAM" id="SSF56219">
    <property type="entry name" value="DNase I-like"/>
    <property type="match status" value="1"/>
</dbReference>
<dbReference type="Proteomes" id="UP000499080">
    <property type="component" value="Unassembled WGS sequence"/>
</dbReference>
<proteinExistence type="predicted"/>
<reference evidence="2 3" key="1">
    <citation type="journal article" date="2019" name="Sci. Rep.">
        <title>Orb-weaving spider Araneus ventricosus genome elucidates the spidroin gene catalogue.</title>
        <authorList>
            <person name="Kono N."/>
            <person name="Nakamura H."/>
            <person name="Ohtoshi R."/>
            <person name="Moran D.A.P."/>
            <person name="Shinohara A."/>
            <person name="Yoshida Y."/>
            <person name="Fujiwara M."/>
            <person name="Mori M."/>
            <person name="Tomita M."/>
            <person name="Arakawa K."/>
        </authorList>
    </citation>
    <scope>NUCLEOTIDE SEQUENCE [LARGE SCALE GENOMIC DNA]</scope>
</reference>
<dbReference type="EMBL" id="BGPR01065915">
    <property type="protein sequence ID" value="GBO40636.1"/>
    <property type="molecule type" value="Genomic_DNA"/>
</dbReference>
<dbReference type="OrthoDB" id="6433575at2759"/>
<sequence length="161" mass="18261">MAITLWGSTDTNPRGRQIETLIEDHCLCLLNDNSYTHFHRASQKFHTIDLAICSPLAPYWKFSTSTNLFNIRHFPVVPTYVKNDFPFPKRLVKRIFGKADWPLFKSLCQLTPNMVDKNSVDAAVNTITDCIISSADIAIPKTSGNIPKLWNTECDAFQKNA</sequence>
<evidence type="ECO:0000313" key="3">
    <source>
        <dbReference type="Proteomes" id="UP000499080"/>
    </source>
</evidence>
<dbReference type="InterPro" id="IPR036691">
    <property type="entry name" value="Endo/exonu/phosph_ase_sf"/>
</dbReference>
<comment type="caution">
    <text evidence="2">The sequence shown here is derived from an EMBL/GenBank/DDBJ whole genome shotgun (WGS) entry which is preliminary data.</text>
</comment>
<protein>
    <recommendedName>
        <fullName evidence="4">Endonuclease/exonuclease/phosphatase domain-containing protein</fullName>
    </recommendedName>
</protein>
<accession>A0A4Y2WV21</accession>
<dbReference type="AlphaFoldDB" id="A0A4Y2WV21"/>
<dbReference type="EMBL" id="BGPR01065910">
    <property type="protein sequence ID" value="GBO40628.1"/>
    <property type="molecule type" value="Genomic_DNA"/>
</dbReference>
<dbReference type="Gene3D" id="3.60.10.10">
    <property type="entry name" value="Endonuclease/exonuclease/phosphatase"/>
    <property type="match status" value="1"/>
</dbReference>
<evidence type="ECO:0000313" key="2">
    <source>
        <dbReference type="EMBL" id="GBO40636.1"/>
    </source>
</evidence>
<name>A0A4Y2WV21_ARAVE</name>